<comment type="caution">
    <text evidence="1">The sequence shown here is derived from an EMBL/GenBank/DDBJ whole genome shotgun (WGS) entry which is preliminary data.</text>
</comment>
<sequence>MGVLRARLHLIVPGLGRIVILAVTAHDKLPGCVQRFFGESERVGSHVGDKADGPLSCDVNALVELGGNRHSPLRGHVKLARGFLLEGAGDKGRSGRPILVLTLYVGNSEGRTADETDNLIHRSAVFEFFFLSVRIELSLEFAPVGRDTAQIGLKRPILLRLEFAYFFFPFGDQAGRHRLYTAGGKAAADLLPEKR</sequence>
<name>A0A644XSW3_9ZZZZ</name>
<gene>
    <name evidence="1" type="ORF">SDC9_65587</name>
</gene>
<dbReference type="AlphaFoldDB" id="A0A644XSW3"/>
<reference evidence="1" key="1">
    <citation type="submission" date="2019-08" db="EMBL/GenBank/DDBJ databases">
        <authorList>
            <person name="Kucharzyk K."/>
            <person name="Murdoch R.W."/>
            <person name="Higgins S."/>
            <person name="Loffler F."/>
        </authorList>
    </citation>
    <scope>NUCLEOTIDE SEQUENCE</scope>
</reference>
<accession>A0A644XSW3</accession>
<dbReference type="EMBL" id="VSSQ01003124">
    <property type="protein sequence ID" value="MPM19169.1"/>
    <property type="molecule type" value="Genomic_DNA"/>
</dbReference>
<proteinExistence type="predicted"/>
<organism evidence="1">
    <name type="scientific">bioreactor metagenome</name>
    <dbReference type="NCBI Taxonomy" id="1076179"/>
    <lineage>
        <taxon>unclassified sequences</taxon>
        <taxon>metagenomes</taxon>
        <taxon>ecological metagenomes</taxon>
    </lineage>
</organism>
<protein>
    <submittedName>
        <fullName evidence="1">Uncharacterized protein</fullName>
    </submittedName>
</protein>
<evidence type="ECO:0000313" key="1">
    <source>
        <dbReference type="EMBL" id="MPM19169.1"/>
    </source>
</evidence>